<proteinExistence type="predicted"/>
<dbReference type="OrthoDB" id="360390at2759"/>
<dbReference type="GO" id="GO:0005688">
    <property type="term" value="C:U6 snRNP"/>
    <property type="evidence" value="ECO:0007669"/>
    <property type="project" value="UniProtKB-ARBA"/>
</dbReference>
<organism evidence="13 14">
    <name type="scientific">Panaeolus cyanescens</name>
    <dbReference type="NCBI Taxonomy" id="181874"/>
    <lineage>
        <taxon>Eukaryota</taxon>
        <taxon>Fungi</taxon>
        <taxon>Dikarya</taxon>
        <taxon>Basidiomycota</taxon>
        <taxon>Agaricomycotina</taxon>
        <taxon>Agaricomycetes</taxon>
        <taxon>Agaricomycetidae</taxon>
        <taxon>Agaricales</taxon>
        <taxon>Agaricineae</taxon>
        <taxon>Galeropsidaceae</taxon>
        <taxon>Panaeolus</taxon>
    </lineage>
</organism>
<dbReference type="InterPro" id="IPR034398">
    <property type="entry name" value="Prp24_RRM2"/>
</dbReference>
<dbReference type="CDD" id="cd12296">
    <property type="entry name" value="RRM1_Prp24"/>
    <property type="match status" value="1"/>
</dbReference>
<evidence type="ECO:0000256" key="4">
    <source>
        <dbReference type="ARBA" id="ARBA00022884"/>
    </source>
</evidence>
<evidence type="ECO:0000256" key="7">
    <source>
        <dbReference type="ARBA" id="ARBA00093374"/>
    </source>
</evidence>
<evidence type="ECO:0000256" key="8">
    <source>
        <dbReference type="ARBA" id="ARBA00093627"/>
    </source>
</evidence>
<dbReference type="CDD" id="cd00121">
    <property type="entry name" value="MATH"/>
    <property type="match status" value="1"/>
</dbReference>
<evidence type="ECO:0000256" key="2">
    <source>
        <dbReference type="ARBA" id="ARBA00022664"/>
    </source>
</evidence>
<evidence type="ECO:0000256" key="9">
    <source>
        <dbReference type="PROSITE-ProRule" id="PRU00176"/>
    </source>
</evidence>
<dbReference type="InterPro" id="IPR035979">
    <property type="entry name" value="RBD_domain_sf"/>
</dbReference>
<evidence type="ECO:0000313" key="14">
    <source>
        <dbReference type="Proteomes" id="UP000284842"/>
    </source>
</evidence>
<evidence type="ECO:0000259" key="12">
    <source>
        <dbReference type="PROSITE" id="PS50144"/>
    </source>
</evidence>
<feature type="compositionally biased region" description="Basic and acidic residues" evidence="10">
    <location>
        <begin position="597"/>
        <end position="628"/>
    </location>
</feature>
<feature type="compositionally biased region" description="Polar residues" evidence="10">
    <location>
        <begin position="1343"/>
        <end position="1357"/>
    </location>
</feature>
<dbReference type="InterPro" id="IPR034397">
    <property type="entry name" value="Prp24_RRM1"/>
</dbReference>
<dbReference type="GO" id="GO:0008380">
    <property type="term" value="P:RNA splicing"/>
    <property type="evidence" value="ECO:0007669"/>
    <property type="project" value="UniProtKB-KW"/>
</dbReference>
<keyword evidence="2" id="KW-0507">mRNA processing</keyword>
<comment type="function">
    <text evidence="7">Functions as a recycling factor of the spliceosome, a machinery that forms on each precursor-messenger RNA (pre-mRNA) and catalyzes the removal of introns. Chaperones the re-annealing of U4 and U6 snRNAs (small nuclear RNAs) released from previous rounds of splicing, an initial step in reforming the U4/U6-U5 tri-snRNP (small nuclear ribonucleoprotein) that can reassemble into another spliceosome complex; this step involves binding U6 and facilitating the unwinding of the U6 internal stem loop, followed by base-pairing of U6 to U4.</text>
</comment>
<dbReference type="InterPro" id="IPR002083">
    <property type="entry name" value="MATH/TRAF_dom"/>
</dbReference>
<dbReference type="SUPFAM" id="SSF54695">
    <property type="entry name" value="POZ domain"/>
    <property type="match status" value="1"/>
</dbReference>
<feature type="region of interest" description="Disordered" evidence="10">
    <location>
        <begin position="1329"/>
        <end position="1357"/>
    </location>
</feature>
<evidence type="ECO:0000259" key="11">
    <source>
        <dbReference type="PROSITE" id="PS50102"/>
    </source>
</evidence>
<gene>
    <name evidence="13" type="ORF">CVT24_007968</name>
</gene>
<comment type="subcellular location">
    <subcellularLocation>
        <location evidence="1">Nucleus</location>
    </subcellularLocation>
</comment>
<feature type="domain" description="MATH" evidence="12">
    <location>
        <begin position="1032"/>
        <end position="1181"/>
    </location>
</feature>
<dbReference type="InParanoid" id="A0A409YQR8"/>
<keyword evidence="5" id="KW-0508">mRNA splicing</keyword>
<dbReference type="STRING" id="181874.A0A409YQR8"/>
<evidence type="ECO:0000256" key="1">
    <source>
        <dbReference type="ARBA" id="ARBA00004123"/>
    </source>
</evidence>
<dbReference type="PANTHER" id="PTHR24012">
    <property type="entry name" value="RNA BINDING PROTEIN"/>
    <property type="match status" value="1"/>
</dbReference>
<keyword evidence="3" id="KW-0677">Repeat</keyword>
<name>A0A409YQR8_9AGAR</name>
<dbReference type="Pfam" id="PF00076">
    <property type="entry name" value="RRM_1"/>
    <property type="match status" value="4"/>
</dbReference>
<feature type="domain" description="RRM" evidence="11">
    <location>
        <begin position="631"/>
        <end position="704"/>
    </location>
</feature>
<dbReference type="FunFam" id="3.30.70.330:FF:000365">
    <property type="entry name" value="U4/U6 snRNA-associated-splicing factor PRP24"/>
    <property type="match status" value="1"/>
</dbReference>
<keyword evidence="4 9" id="KW-0694">RNA-binding</keyword>
<reference evidence="13 14" key="1">
    <citation type="journal article" date="2018" name="Evol. Lett.">
        <title>Horizontal gene cluster transfer increased hallucinogenic mushroom diversity.</title>
        <authorList>
            <person name="Reynolds H.T."/>
            <person name="Vijayakumar V."/>
            <person name="Gluck-Thaler E."/>
            <person name="Korotkin H.B."/>
            <person name="Matheny P.B."/>
            <person name="Slot J.C."/>
        </authorList>
    </citation>
    <scope>NUCLEOTIDE SEQUENCE [LARGE SCALE GENOMIC DNA]</scope>
    <source>
        <strain evidence="13 14">2629</strain>
    </source>
</reference>
<dbReference type="PROSITE" id="PS50144">
    <property type="entry name" value="MATH"/>
    <property type="match status" value="1"/>
</dbReference>
<dbReference type="FunCoup" id="A0A409YQR8">
    <property type="interactions" value="608"/>
</dbReference>
<dbReference type="SUPFAM" id="SSF54928">
    <property type="entry name" value="RNA-binding domain, RBD"/>
    <property type="match status" value="4"/>
</dbReference>
<evidence type="ECO:0000256" key="5">
    <source>
        <dbReference type="ARBA" id="ARBA00023187"/>
    </source>
</evidence>
<dbReference type="GO" id="GO:0006397">
    <property type="term" value="P:mRNA processing"/>
    <property type="evidence" value="ECO:0007669"/>
    <property type="project" value="UniProtKB-KW"/>
</dbReference>
<feature type="region of interest" description="Disordered" evidence="10">
    <location>
        <begin position="973"/>
        <end position="1025"/>
    </location>
</feature>
<dbReference type="SUPFAM" id="SSF48452">
    <property type="entry name" value="TPR-like"/>
    <property type="match status" value="1"/>
</dbReference>
<evidence type="ECO:0000256" key="3">
    <source>
        <dbReference type="ARBA" id="ARBA00022737"/>
    </source>
</evidence>
<dbReference type="InterPro" id="IPR011333">
    <property type="entry name" value="SKP1/BTB/POZ_sf"/>
</dbReference>
<keyword evidence="6" id="KW-0539">Nucleus</keyword>
<dbReference type="InterPro" id="IPR000504">
    <property type="entry name" value="RRM_dom"/>
</dbReference>
<dbReference type="SMART" id="SM00360">
    <property type="entry name" value="RRM"/>
    <property type="match status" value="4"/>
</dbReference>
<dbReference type="Proteomes" id="UP000284842">
    <property type="component" value="Unassembled WGS sequence"/>
</dbReference>
<evidence type="ECO:0000256" key="10">
    <source>
        <dbReference type="SAM" id="MobiDB-lite"/>
    </source>
</evidence>
<feature type="domain" description="RRM" evidence="11">
    <location>
        <begin position="893"/>
        <end position="962"/>
    </location>
</feature>
<dbReference type="EMBL" id="NHTK01000814">
    <property type="protein sequence ID" value="PPR05354.1"/>
    <property type="molecule type" value="Genomic_DNA"/>
</dbReference>
<accession>A0A409YQR8</accession>
<dbReference type="InterPro" id="IPR008974">
    <property type="entry name" value="TRAF-like"/>
</dbReference>
<dbReference type="Gene3D" id="3.30.70.330">
    <property type="match status" value="4"/>
</dbReference>
<comment type="caution">
    <text evidence="13">The sequence shown here is derived from an EMBL/GenBank/DDBJ whole genome shotgun (WGS) entry which is preliminary data.</text>
</comment>
<dbReference type="CDD" id="cd00590">
    <property type="entry name" value="RRM_SF"/>
    <property type="match status" value="1"/>
</dbReference>
<evidence type="ECO:0000313" key="13">
    <source>
        <dbReference type="EMBL" id="PPR05354.1"/>
    </source>
</evidence>
<dbReference type="InterPro" id="IPR012677">
    <property type="entry name" value="Nucleotide-bd_a/b_plait_sf"/>
</dbReference>
<dbReference type="GO" id="GO:0003723">
    <property type="term" value="F:RNA binding"/>
    <property type="evidence" value="ECO:0007669"/>
    <property type="project" value="UniProtKB-UniRule"/>
</dbReference>
<feature type="domain" description="RRM" evidence="11">
    <location>
        <begin position="796"/>
        <end position="872"/>
    </location>
</feature>
<feature type="compositionally biased region" description="Low complexity" evidence="10">
    <location>
        <begin position="1011"/>
        <end position="1025"/>
    </location>
</feature>
<dbReference type="InterPro" id="IPR011990">
    <property type="entry name" value="TPR-like_helical_dom_sf"/>
</dbReference>
<dbReference type="Gene3D" id="3.30.710.10">
    <property type="entry name" value="Potassium Channel Kv1.1, Chain A"/>
    <property type="match status" value="2"/>
</dbReference>
<protein>
    <recommendedName>
        <fullName evidence="8">U4/U6 snRNA-associated-splicing factor PRP24</fullName>
    </recommendedName>
</protein>
<sequence>MDESQSLDNLGNILEELSDKPLDPTVHARYIKHVQSVPEMQSELSQAREMMVQLLAAPDQVWLPLLKAAEEQDLETPEAAESLLSMYKRAESDYLSIPILQRHVELLVEQHEKYSTGEAMKPSELGDIFSTEWTRDAIHEVVEKSKIHLKQSSSLWELEKDWLMETLSNMPPAERQEWVEYVQQFFLTRLQEPHYNAEHTFQEYSTFTTNYLPPNQYETIMLSASKLKAQSVKFYERREGYESTLAQENNSLDAFNQYIGHERRVKNPDLLATQGIHERAIAAAARKRFEGEYGAEQYLRMFWISYVDALRNISPGIDIELQTYRRAARSIPGSGELWARYIRFLVRFKSVTWMFLDLPPRRNACGSVLDLPFILDIFGRAMDTKLIQTDAEQLVPLILARAGYEKRLLESGAQNEESLPTIIGVLETGIELTRQTPTPVDPKLRLEKFLASIYENSGLVDSVFGVWKSVSEKNKNSYQVWLLYTEALTKHQRFDEAREIFQNVHSKQLDWPEMVWEAWLSFEHVNGSLEDIENCMDKIERAQFQTQKKREREAAAAYEAMQVVPAVPQITVPEIQMQATVAEQSNSMEVDASQGDRGTKRSAEEEPAQDSHKKARFEPKPVAPKRDRENATVFCAELPGDVEEEDLKRLFHDCGEVREVKITRLPSDVVATVEFTDRDSVPAALTKDKKRVNGQEVAVHLAWKSTLYVTNFPETADDAYIRELFGKYGTIFDVRWPSKKFKSTRRFCYVQFTSPDAANRSLELHGRELEEGRDLNVYISNPERKKERTDVDIKESEVYIAGLSKFTTKADLEKVFKTYGRIKEVRLAVEENGNAKGFAFVQFEEPKDAQASLAANNHELKKRRIAVTLADNRVRARHKSDTGMSRAAETRTRSVYIKNLPPGTNDGLLQQALEKEKIVPIKRVEVFLDRQEAVVELENPADAGKLLLRSDTITLQDHTLKILEDIPVDLKTGATKSQDTGPTFFKPRHLGPSKPKAGLGFKKSTHDARPATSAAASTSTSTTESEYSESSSITFEWTLRGLRNLFESTKGDKKSKVTRSMRFGGNRWQILFYANAGQTKDSNGTDGGYVSLYLACEPTAEEKELALGNSGKWTREGVYKFSFELRNVGKTILYNTKEAHNHTFTFNTANWGWAQFAKRDSAFYQAPAVKNADAFVIVCTITAAPTVPTPFTIPKQPVPRVLLDTIGSLLDDPLYSDVKFVLPRPGQSLKEARTIWASRKVLERAEYFQSMFSSHFSEGCPHSVDINQTPRMTTQELGSQDGLLMQRFEDSDTEEEEEVFSPASSLEELPPAGILAQAEDSVAIGPDMQEAETSQVPVEHLPSSPQTTAQPLSEAQTQPLHHYNHTPKLTIVVRDVAYTTYRAMLYYLYTDNIVFAPLASTFLTVHHESSAVSLDGMVSTPAEINQTMTGKLFPPFEQARNRSEWIRDWMNDNPGRPAPCSAKAIYRLADRFDLAELKERAAQHIIKSLNVDNIAYEIFSPFAATFESIRKVEVEFFLAHWHEIRASQSMRNVWSQIRNGRHPGFEEGMIATLAWEGNPLTRF</sequence>
<dbReference type="SUPFAM" id="SSF49599">
    <property type="entry name" value="TRAF domain-like"/>
    <property type="match status" value="1"/>
</dbReference>
<keyword evidence="14" id="KW-1185">Reference proteome</keyword>
<feature type="domain" description="RRM" evidence="11">
    <location>
        <begin position="705"/>
        <end position="782"/>
    </location>
</feature>
<feature type="region of interest" description="Disordered" evidence="10">
    <location>
        <begin position="581"/>
        <end position="628"/>
    </location>
</feature>
<dbReference type="PROSITE" id="PS50102">
    <property type="entry name" value="RRM"/>
    <property type="match status" value="4"/>
</dbReference>
<dbReference type="Gene3D" id="2.60.210.10">
    <property type="entry name" value="Apoptosis, Tumor Necrosis Factor Receptor Associated Protein 2, Chain A"/>
    <property type="match status" value="1"/>
</dbReference>
<dbReference type="CDD" id="cd12297">
    <property type="entry name" value="RRM2_Prp24"/>
    <property type="match status" value="1"/>
</dbReference>
<dbReference type="Gene3D" id="1.25.40.10">
    <property type="entry name" value="Tetratricopeptide repeat domain"/>
    <property type="match status" value="2"/>
</dbReference>
<evidence type="ECO:0000256" key="6">
    <source>
        <dbReference type="ARBA" id="ARBA00023242"/>
    </source>
</evidence>